<dbReference type="EC" id="2.7.1.12" evidence="3 9"/>
<evidence type="ECO:0000256" key="4">
    <source>
        <dbReference type="ARBA" id="ARBA00022679"/>
    </source>
</evidence>
<evidence type="ECO:0000256" key="6">
    <source>
        <dbReference type="ARBA" id="ARBA00022777"/>
    </source>
</evidence>
<gene>
    <name evidence="10" type="ORF">ON753_04940</name>
</gene>
<evidence type="ECO:0000256" key="5">
    <source>
        <dbReference type="ARBA" id="ARBA00022741"/>
    </source>
</evidence>
<reference evidence="10 11" key="1">
    <citation type="journal article" date="2016" name="Int. J. Syst. Evol. Microbiol.">
        <title>Labrenzia salina sp. nov., isolated from the rhizosphere of the halophyte Arthrocnemum macrostachyum.</title>
        <authorList>
            <person name="Camacho M."/>
            <person name="Redondo-Gomez S."/>
            <person name="Rodriguez-Llorente I."/>
            <person name="Rohde M."/>
            <person name="Sproer C."/>
            <person name="Schumann P."/>
            <person name="Klenk H.P."/>
            <person name="Montero-Calasanz M.D.C."/>
        </authorList>
    </citation>
    <scope>NUCLEOTIDE SEQUENCE [LARGE SCALE GENOMIC DNA]</scope>
    <source>
        <strain evidence="10 11">DSM 29163</strain>
    </source>
</reference>
<dbReference type="EMBL" id="JAPEVI010000003">
    <property type="protein sequence ID" value="MCX2721753.1"/>
    <property type="molecule type" value="Genomic_DNA"/>
</dbReference>
<accession>A0ABT3QXT0</accession>
<comment type="caution">
    <text evidence="10">The sequence shown here is derived from an EMBL/GenBank/DDBJ whole genome shotgun (WGS) entry which is preliminary data.</text>
</comment>
<comment type="catalytic activity">
    <reaction evidence="8 9">
        <text>D-gluconate + ATP = 6-phospho-D-gluconate + ADP + H(+)</text>
        <dbReference type="Rhea" id="RHEA:19433"/>
        <dbReference type="ChEBI" id="CHEBI:15378"/>
        <dbReference type="ChEBI" id="CHEBI:18391"/>
        <dbReference type="ChEBI" id="CHEBI:30616"/>
        <dbReference type="ChEBI" id="CHEBI:58759"/>
        <dbReference type="ChEBI" id="CHEBI:456216"/>
        <dbReference type="EC" id="2.7.1.12"/>
    </reaction>
</comment>
<dbReference type="SUPFAM" id="SSF52540">
    <property type="entry name" value="P-loop containing nucleoside triphosphate hydrolases"/>
    <property type="match status" value="1"/>
</dbReference>
<dbReference type="Pfam" id="PF13671">
    <property type="entry name" value="AAA_33"/>
    <property type="match status" value="1"/>
</dbReference>
<evidence type="ECO:0000313" key="11">
    <source>
        <dbReference type="Proteomes" id="UP001300261"/>
    </source>
</evidence>
<dbReference type="Gene3D" id="3.40.50.300">
    <property type="entry name" value="P-loop containing nucleotide triphosphate hydrolases"/>
    <property type="match status" value="1"/>
</dbReference>
<evidence type="ECO:0000256" key="3">
    <source>
        <dbReference type="ARBA" id="ARBA00012054"/>
    </source>
</evidence>
<dbReference type="RefSeq" id="WP_265961461.1">
    <property type="nucleotide sequence ID" value="NZ_JAPEVI010000003.1"/>
</dbReference>
<protein>
    <recommendedName>
        <fullName evidence="3 9">Gluconokinase</fullName>
        <ecNumber evidence="3 9">2.7.1.12</ecNumber>
    </recommendedName>
</protein>
<comment type="pathway">
    <text evidence="1">Carbohydrate acid metabolism.</text>
</comment>
<dbReference type="CDD" id="cd02021">
    <property type="entry name" value="GntK"/>
    <property type="match status" value="1"/>
</dbReference>
<sequence>MGPRKAEIGAGTAIVVMGVCGVGKTLLAGQLSDALGTGMVEADDFHSEENRRKMAAGIALSEDDRRPWLDAVAAAAERQVAQTGGAVVACSALRRDYRDRLRAGLRSCVFIHLAGPKYLIEQRLANRQDHFVGKALLESQLKTLEPLEKGEAGFTLDISLPVGVLVQKAMDQLRQYQLAAEDAVTVTDGE</sequence>
<dbReference type="NCBIfam" id="TIGR01313">
    <property type="entry name" value="therm_gnt_kin"/>
    <property type="match status" value="1"/>
</dbReference>
<keyword evidence="6 9" id="KW-0418">Kinase</keyword>
<keyword evidence="5 9" id="KW-0547">Nucleotide-binding</keyword>
<keyword evidence="4 9" id="KW-0808">Transferase</keyword>
<dbReference type="InterPro" id="IPR027417">
    <property type="entry name" value="P-loop_NTPase"/>
</dbReference>
<dbReference type="PANTHER" id="PTHR43442">
    <property type="entry name" value="GLUCONOKINASE-RELATED"/>
    <property type="match status" value="1"/>
</dbReference>
<evidence type="ECO:0000256" key="1">
    <source>
        <dbReference type="ARBA" id="ARBA00004761"/>
    </source>
</evidence>
<dbReference type="PANTHER" id="PTHR43442:SF3">
    <property type="entry name" value="GLUCONOKINASE-RELATED"/>
    <property type="match status" value="1"/>
</dbReference>
<comment type="similarity">
    <text evidence="2 9">Belongs to the gluconokinase GntK/GntV family.</text>
</comment>
<evidence type="ECO:0000256" key="8">
    <source>
        <dbReference type="ARBA" id="ARBA00048090"/>
    </source>
</evidence>
<dbReference type="Proteomes" id="UP001300261">
    <property type="component" value="Unassembled WGS sequence"/>
</dbReference>
<evidence type="ECO:0000256" key="9">
    <source>
        <dbReference type="RuleBase" id="RU363066"/>
    </source>
</evidence>
<evidence type="ECO:0000313" key="10">
    <source>
        <dbReference type="EMBL" id="MCX2721753.1"/>
    </source>
</evidence>
<evidence type="ECO:0000256" key="2">
    <source>
        <dbReference type="ARBA" id="ARBA00008420"/>
    </source>
</evidence>
<proteinExistence type="inferred from homology"/>
<keyword evidence="11" id="KW-1185">Reference proteome</keyword>
<name>A0ABT3QXT0_9HYPH</name>
<evidence type="ECO:0000256" key="7">
    <source>
        <dbReference type="ARBA" id="ARBA00022840"/>
    </source>
</evidence>
<dbReference type="GO" id="GO:0046316">
    <property type="term" value="F:gluconokinase activity"/>
    <property type="evidence" value="ECO:0007669"/>
    <property type="project" value="UniProtKB-EC"/>
</dbReference>
<dbReference type="InterPro" id="IPR006001">
    <property type="entry name" value="Therm_gnt_kin"/>
</dbReference>
<keyword evidence="7 9" id="KW-0067">ATP-binding</keyword>
<organism evidence="10 11">
    <name type="scientific">Roseibium salinum</name>
    <dbReference type="NCBI Taxonomy" id="1604349"/>
    <lineage>
        <taxon>Bacteria</taxon>
        <taxon>Pseudomonadati</taxon>
        <taxon>Pseudomonadota</taxon>
        <taxon>Alphaproteobacteria</taxon>
        <taxon>Hyphomicrobiales</taxon>
        <taxon>Stappiaceae</taxon>
        <taxon>Roseibium</taxon>
    </lineage>
</organism>